<name>A8FGB3_BACP2</name>
<organism evidence="1 2">
    <name type="scientific">Bacillus pumilus (strain SAFR-032)</name>
    <dbReference type="NCBI Taxonomy" id="315750"/>
    <lineage>
        <taxon>Bacteria</taxon>
        <taxon>Bacillati</taxon>
        <taxon>Bacillota</taxon>
        <taxon>Bacilli</taxon>
        <taxon>Bacillales</taxon>
        <taxon>Bacillaceae</taxon>
        <taxon>Bacillus</taxon>
    </lineage>
</organism>
<dbReference type="Proteomes" id="UP000001355">
    <property type="component" value="Chromosome"/>
</dbReference>
<keyword evidence="2" id="KW-1185">Reference proteome</keyword>
<evidence type="ECO:0000313" key="2">
    <source>
        <dbReference type="Proteomes" id="UP000001355"/>
    </source>
</evidence>
<evidence type="ECO:0000313" key="1">
    <source>
        <dbReference type="EMBL" id="ABV63280.1"/>
    </source>
</evidence>
<reference evidence="1 2" key="3">
    <citation type="journal article" date="2013" name="PLoS ONE">
        <title>Candidate genes that may be responsible for the unusual resistances exhibited by Bacillus pumilus SAFR-032 spores.</title>
        <authorList>
            <person name="Tirumalai M.R."/>
            <person name="Rastogi R."/>
            <person name="Zamani N."/>
            <person name="O'Bryant Williams E."/>
            <person name="Allen S."/>
            <person name="Diouf F."/>
            <person name="Kwende S."/>
            <person name="Weinstock G.M."/>
            <person name="Venkateswaran K.J."/>
            <person name="Fox G.E."/>
        </authorList>
    </citation>
    <scope>NUCLEOTIDE SEQUENCE [LARGE SCALE GENOMIC DNA]</scope>
    <source>
        <strain evidence="1 2">SAFR-032</strain>
    </source>
</reference>
<dbReference type="AlphaFoldDB" id="A8FGB3"/>
<dbReference type="EMBL" id="CP000813">
    <property type="protein sequence ID" value="ABV63280.1"/>
    <property type="molecule type" value="Genomic_DNA"/>
</dbReference>
<protein>
    <submittedName>
        <fullName evidence="1">Uncharacterized protein</fullName>
    </submittedName>
</protein>
<dbReference type="KEGG" id="bpu:BPUM_2622"/>
<dbReference type="HOGENOM" id="CLU_3040528_0_0_9"/>
<reference evidence="1 2" key="2">
    <citation type="journal article" date="2013" name="Extremophiles">
        <title>An ICEBs1-like element may be associated with the extreme radiation and desiccation resistance of Bacillus pumilus SAFR-032 spores.</title>
        <authorList>
            <person name="Tirumalai M.R."/>
            <person name="Fox G.E."/>
        </authorList>
    </citation>
    <scope>NUCLEOTIDE SEQUENCE [LARGE SCALE GENOMIC DNA]</scope>
    <source>
        <strain evidence="1 2">SAFR-032</strain>
    </source>
</reference>
<proteinExistence type="predicted"/>
<sequence>MLLIFVILSSARSRFLLFHSLMIGFIINKDFGIVTKIFFITQTLLSDKVLCVRL</sequence>
<reference evidence="1 2" key="1">
    <citation type="journal article" date="2007" name="PLoS ONE">
        <title>Paradoxical DNA repair and peroxide resistance gene conservation in Bacillus pumilus SAFR-032.</title>
        <authorList>
            <person name="Gioia J."/>
            <person name="Yerrapragada S."/>
            <person name="Qin X."/>
            <person name="Jiang H."/>
            <person name="Igboeli O.C."/>
            <person name="Muzny D."/>
            <person name="Dugan-Rocha S."/>
            <person name="Ding Y."/>
            <person name="Hawes A."/>
            <person name="Liu W."/>
            <person name="Perez L."/>
            <person name="Kovar C."/>
            <person name="Dinh H."/>
            <person name="Lee S."/>
            <person name="Nazareth L."/>
            <person name="Blyth P."/>
            <person name="Holder M."/>
            <person name="Buhay C."/>
            <person name="Tirumalai M.R."/>
            <person name="Liu Y."/>
            <person name="Dasgupta I."/>
            <person name="Bokhetache L."/>
            <person name="Fujita M."/>
            <person name="Karouia F."/>
            <person name="Eswara Moorthy P."/>
            <person name="Siefert J."/>
            <person name="Uzman A."/>
            <person name="Buzumbo P."/>
            <person name="Verma A."/>
            <person name="Zwiya H."/>
            <person name="McWilliams B.D."/>
            <person name="Olowu A."/>
            <person name="Clinkenbeard K.D."/>
            <person name="Newcombe D."/>
            <person name="Golebiewski L."/>
            <person name="Petrosino J.F."/>
            <person name="Nicholson W.L."/>
            <person name="Fox G.E."/>
            <person name="Venkateswaran K."/>
            <person name="Highlander S.K."/>
            <person name="Weinstock G.M."/>
        </authorList>
    </citation>
    <scope>NUCLEOTIDE SEQUENCE [LARGE SCALE GENOMIC DNA]</scope>
    <source>
        <strain evidence="1 2">SAFR-032</strain>
    </source>
</reference>
<gene>
    <name evidence="1" type="ordered locus">BPUM_2622</name>
</gene>
<accession>A8FGB3</accession>